<protein>
    <submittedName>
        <fullName evidence="10">Primary ciliary dyskinesia protein 1</fullName>
    </submittedName>
</protein>
<dbReference type="EMBL" id="CAMXCT020006775">
    <property type="protein sequence ID" value="CAL1173200.1"/>
    <property type="molecule type" value="Genomic_DNA"/>
</dbReference>
<comment type="caution">
    <text evidence="8">The sequence shown here is derived from an EMBL/GenBank/DDBJ whole genome shotgun (WGS) entry which is preliminary data.</text>
</comment>
<dbReference type="AlphaFoldDB" id="A0A9P1M5X3"/>
<dbReference type="InterPro" id="IPR053879">
    <property type="entry name" value="HYDIN_VesB_CFA65-like_Ig"/>
</dbReference>
<comment type="subcellular location">
    <subcellularLocation>
        <location evidence="1">Cell projection</location>
        <location evidence="1">Cilium</location>
    </subcellularLocation>
    <subcellularLocation>
        <location evidence="2">Cytoplasm</location>
    </subcellularLocation>
</comment>
<evidence type="ECO:0000256" key="2">
    <source>
        <dbReference type="ARBA" id="ARBA00004496"/>
    </source>
</evidence>
<dbReference type="InterPro" id="IPR029676">
    <property type="entry name" value="CFAP221"/>
</dbReference>
<evidence type="ECO:0000313" key="10">
    <source>
        <dbReference type="EMBL" id="CAL4807137.1"/>
    </source>
</evidence>
<evidence type="ECO:0000313" key="9">
    <source>
        <dbReference type="EMBL" id="CAL1173200.1"/>
    </source>
</evidence>
<evidence type="ECO:0000256" key="4">
    <source>
        <dbReference type="ARBA" id="ARBA00023069"/>
    </source>
</evidence>
<evidence type="ECO:0000256" key="6">
    <source>
        <dbReference type="SAM" id="MobiDB-lite"/>
    </source>
</evidence>
<dbReference type="Proteomes" id="UP001152797">
    <property type="component" value="Unassembled WGS sequence"/>
</dbReference>
<dbReference type="PANTHER" id="PTHR46500">
    <property type="entry name" value="CILIA- AND FLAGELLA-ASSOCIATED PROTEIN 221"/>
    <property type="match status" value="1"/>
</dbReference>
<sequence length="694" mass="77861">MQIAGYPEDTTLRGNGRHPILEKETFEKLHRNEVIETRPHILHFGGFQVHKEHTQLLRIVNISPSSLRVSILGPETQWFKINFDKKGLLAPGMSEDIMVTFEPHEWRYHSDTIKIFCGELAENLVVPIHGYPSANDIVLPRILDFGSVAIGTSQSKVIPLSCKIPIQFEFEITVVEAHPDLTITPLSGIIPADGSSEIVATFAPMKHRTARAELQFHVAQFNSEPALVTVLGSCFPESAKLQVFKEEMAERSVVAAQKKQEEKAATLSKLKGRKKGPLQVIHPTFKVDELERTINGIKVPTTRADQHSTNFILNQTAGKLPLKDLAAFIREQREAADCRRQQISDGGQLEEEVVEEDKQAQELRFELHYREVDKKDKDKELKSNRASGEGPPDENAIAEVEAARRRRYDNIFQLRINDDLKRVESVLTNSNIAVPANFKPAHKPEWDECANDIFSVRLQVIERFVRAGSKVLMRVRAQQRCSMLWEAIAEAGVVDRKGCQAWVEAENKAAASGTLVKAEKVQQKSEVKGTDDETDGDLLAVHIPKDFVLPLQTPTRTLGFSAEERQRVEVDHWDNFEEFLPHDPPAPLDHKVLNYPLHDVPPPSAYMKPNLERSRLTAALEEHLICGECGDALDGAELPVDMPDSCLLPPAHDALSLLIPSTDCRTYVAFPESAECDPEHRLAEKAVHKVFFSS</sequence>
<keyword evidence="5" id="KW-0966">Cell projection</keyword>
<evidence type="ECO:0000259" key="7">
    <source>
        <dbReference type="Pfam" id="PF22544"/>
    </source>
</evidence>
<reference evidence="9" key="2">
    <citation type="submission" date="2024-04" db="EMBL/GenBank/DDBJ databases">
        <authorList>
            <person name="Chen Y."/>
            <person name="Shah S."/>
            <person name="Dougan E. K."/>
            <person name="Thang M."/>
            <person name="Chan C."/>
        </authorList>
    </citation>
    <scope>NUCLEOTIDE SEQUENCE [LARGE SCALE GENOMIC DNA]</scope>
</reference>
<dbReference type="Pfam" id="PF22544">
    <property type="entry name" value="HYDIN_VesB_CFA65-like_Ig"/>
    <property type="match status" value="1"/>
</dbReference>
<dbReference type="Pfam" id="PF24771">
    <property type="entry name" value="Ig_CFAP74_1st"/>
    <property type="match status" value="1"/>
</dbReference>
<dbReference type="EMBL" id="CAMXCT010006775">
    <property type="protein sequence ID" value="CAI4019825.1"/>
    <property type="molecule type" value="Genomic_DNA"/>
</dbReference>
<dbReference type="Gene3D" id="2.60.40.10">
    <property type="entry name" value="Immunoglobulins"/>
    <property type="match status" value="2"/>
</dbReference>
<evidence type="ECO:0000313" key="8">
    <source>
        <dbReference type="EMBL" id="CAI4019825.1"/>
    </source>
</evidence>
<dbReference type="GO" id="GO:0097729">
    <property type="term" value="C:9+2 motile cilium"/>
    <property type="evidence" value="ECO:0007669"/>
    <property type="project" value="TreeGrafter"/>
</dbReference>
<feature type="domain" description="HYDIN/VesB/CFA65-like Ig-like" evidence="7">
    <location>
        <begin position="140"/>
        <end position="232"/>
    </location>
</feature>
<keyword evidence="4" id="KW-0969">Cilium</keyword>
<dbReference type="InterPro" id="IPR013783">
    <property type="entry name" value="Ig-like_fold"/>
</dbReference>
<reference evidence="8" key="1">
    <citation type="submission" date="2022-10" db="EMBL/GenBank/DDBJ databases">
        <authorList>
            <person name="Chen Y."/>
            <person name="Dougan E. K."/>
            <person name="Chan C."/>
            <person name="Rhodes N."/>
            <person name="Thang M."/>
        </authorList>
    </citation>
    <scope>NUCLEOTIDE SEQUENCE</scope>
</reference>
<dbReference type="PANTHER" id="PTHR46500:SF1">
    <property type="entry name" value="CILIA- AND FLAGELLA-ASSOCIATED PROTEIN 221"/>
    <property type="match status" value="1"/>
</dbReference>
<dbReference type="OrthoDB" id="5538672at2759"/>
<keyword evidence="11" id="KW-1185">Reference proteome</keyword>
<feature type="region of interest" description="Disordered" evidence="6">
    <location>
        <begin position="376"/>
        <end position="395"/>
    </location>
</feature>
<accession>A0A9P1M5X3</accession>
<proteinExistence type="predicted"/>
<evidence type="ECO:0000256" key="3">
    <source>
        <dbReference type="ARBA" id="ARBA00022490"/>
    </source>
</evidence>
<evidence type="ECO:0000313" key="11">
    <source>
        <dbReference type="Proteomes" id="UP001152797"/>
    </source>
</evidence>
<keyword evidence="3" id="KW-0963">Cytoplasm</keyword>
<dbReference type="GO" id="GO:0003341">
    <property type="term" value="P:cilium movement"/>
    <property type="evidence" value="ECO:0007669"/>
    <property type="project" value="InterPro"/>
</dbReference>
<organism evidence="8">
    <name type="scientific">Cladocopium goreaui</name>
    <dbReference type="NCBI Taxonomy" id="2562237"/>
    <lineage>
        <taxon>Eukaryota</taxon>
        <taxon>Sar</taxon>
        <taxon>Alveolata</taxon>
        <taxon>Dinophyceae</taxon>
        <taxon>Suessiales</taxon>
        <taxon>Symbiodiniaceae</taxon>
        <taxon>Cladocopium</taxon>
    </lineage>
</organism>
<gene>
    <name evidence="8" type="ORF">C1SCF055_LOCUS44290</name>
</gene>
<evidence type="ECO:0000256" key="1">
    <source>
        <dbReference type="ARBA" id="ARBA00004138"/>
    </source>
</evidence>
<name>A0A9P1M5X3_9DINO</name>
<dbReference type="EMBL" id="CAMXCT030006775">
    <property type="protein sequence ID" value="CAL4807137.1"/>
    <property type="molecule type" value="Genomic_DNA"/>
</dbReference>
<dbReference type="GO" id="GO:0044458">
    <property type="term" value="P:motile cilium assembly"/>
    <property type="evidence" value="ECO:0007669"/>
    <property type="project" value="TreeGrafter"/>
</dbReference>
<evidence type="ECO:0000256" key="5">
    <source>
        <dbReference type="ARBA" id="ARBA00023273"/>
    </source>
</evidence>